<dbReference type="PANTHER" id="PTHR33120">
    <property type="entry name" value="EXPRESSED PROTEIN-RELATED"/>
    <property type="match status" value="1"/>
</dbReference>
<evidence type="ECO:0000259" key="2">
    <source>
        <dbReference type="Pfam" id="PF12274"/>
    </source>
</evidence>
<dbReference type="Gramene" id="TRITD5Bv1G003600.1">
    <property type="protein sequence ID" value="TRITD5Bv1G003600.1"/>
    <property type="gene ID" value="TRITD5Bv1G003600"/>
</dbReference>
<dbReference type="OMA" id="RQYYEDQ"/>
<dbReference type="InterPro" id="IPR046527">
    <property type="entry name" value="PIR2-like_helical"/>
</dbReference>
<dbReference type="AlphaFoldDB" id="A0A9R1AFV6"/>
<dbReference type="EMBL" id="LT934120">
    <property type="protein sequence ID" value="VAI26440.1"/>
    <property type="molecule type" value="Genomic_DNA"/>
</dbReference>
<dbReference type="Pfam" id="PF20235">
    <property type="entry name" value="PIR2-like_helical"/>
    <property type="match status" value="2"/>
</dbReference>
<feature type="domain" description="PIR2-like helical" evidence="3">
    <location>
        <begin position="6"/>
        <end position="130"/>
    </location>
</feature>
<name>A0A9R1AFV6_TRITD</name>
<protein>
    <submittedName>
        <fullName evidence="4">Uncharacterized protein</fullName>
    </submittedName>
</protein>
<proteinExistence type="predicted"/>
<feature type="domain" description="PIR2-like helical" evidence="3">
    <location>
        <begin position="319"/>
        <end position="431"/>
    </location>
</feature>
<evidence type="ECO:0000259" key="3">
    <source>
        <dbReference type="Pfam" id="PF20235"/>
    </source>
</evidence>
<evidence type="ECO:0000313" key="5">
    <source>
        <dbReference type="Proteomes" id="UP000324705"/>
    </source>
</evidence>
<dbReference type="Proteomes" id="UP000324705">
    <property type="component" value="Chromosome 5B"/>
</dbReference>
<sequence>MSPDAVDELASTMRKGGLSLGLLDPVSNIILNTIALLPRDFRANPSPPHDSKRRRRSKRTAGVVTPRDSWSTTIGLGPTCRRDTWAGVAAASYQALRCFMVSYFGCLSEEQATRYLHWAGADLALAILLVEHDLYAAELELPDPASQRTRAALKYAAVCGWHPAPDILVRLNASPLPRKQLLDVATFLKPTRRKLTVDDVNTLVDLLRYQDSAPLDLQLNLLPGGREVIVYCRNHKPDQGTLEVSKRKSSMYGFDVVSIKVERHGDHFASLWSPKDKRSMISACVAKARKTSQRRGLVESCSDDACEYTECLKMRLHAMIHTLYLKVFTMLPPSRNRLIRDILWAGHCYGPMDPISNIILSSIWHSIVCPLPSADFDIQVYDILDTLSMLRVEVRSFEGLIALVGANSESRSSMQRVMEQLCCKCCDLSDKTHTLQQFAAAAAAAHAALGSFLASLTPDMLINMRRLLTTGTNGVISSESISEIERIIQDIAPPLSPEPPMEEAQLCKEAKETLLGKRCDYNQKKLFIRSWLAKVLKNYAAEHPQEPKYVPSVICGVEATNIESLDSYCYHVNFVAALESGIAENKLFAELNFLCPEQQPKPNFCCPLPLTYKGRCYYGTGSARKIMFLDSSDYFESNIDITVGGTTSTDRMLDVDFVFDFRRDVQFAKDVRQYYEDQKLSSECDEYYFSGWRN</sequence>
<reference evidence="4 5" key="1">
    <citation type="submission" date="2017-09" db="EMBL/GenBank/DDBJ databases">
        <authorList>
            <consortium name="International Durum Wheat Genome Sequencing Consortium (IDWGSC)"/>
            <person name="Milanesi L."/>
        </authorList>
    </citation>
    <scope>NUCLEOTIDE SEQUENCE [LARGE SCALE GENOMIC DNA]</scope>
    <source>
        <strain evidence="5">cv. Svevo</strain>
    </source>
</reference>
<evidence type="ECO:0000313" key="4">
    <source>
        <dbReference type="EMBL" id="VAI26440.1"/>
    </source>
</evidence>
<accession>A0A9R1AFV6</accession>
<feature type="domain" description="DUF3615" evidence="2">
    <location>
        <begin position="534"/>
        <end position="626"/>
    </location>
</feature>
<dbReference type="PANTHER" id="PTHR33120:SF64">
    <property type="entry name" value="PIR2-LIKE HELICAL DOMAIN-CONTAINING PROTEIN"/>
    <property type="match status" value="1"/>
</dbReference>
<organism evidence="4 5">
    <name type="scientific">Triticum turgidum subsp. durum</name>
    <name type="common">Durum wheat</name>
    <name type="synonym">Triticum durum</name>
    <dbReference type="NCBI Taxonomy" id="4567"/>
    <lineage>
        <taxon>Eukaryota</taxon>
        <taxon>Viridiplantae</taxon>
        <taxon>Streptophyta</taxon>
        <taxon>Embryophyta</taxon>
        <taxon>Tracheophyta</taxon>
        <taxon>Spermatophyta</taxon>
        <taxon>Magnoliopsida</taxon>
        <taxon>Liliopsida</taxon>
        <taxon>Poales</taxon>
        <taxon>Poaceae</taxon>
        <taxon>BOP clade</taxon>
        <taxon>Pooideae</taxon>
        <taxon>Triticodae</taxon>
        <taxon>Triticeae</taxon>
        <taxon>Triticinae</taxon>
        <taxon>Triticum</taxon>
    </lineage>
</organism>
<feature type="region of interest" description="Disordered" evidence="1">
    <location>
        <begin position="42"/>
        <end position="62"/>
    </location>
</feature>
<dbReference type="Pfam" id="PF12274">
    <property type="entry name" value="DUF3615"/>
    <property type="match status" value="1"/>
</dbReference>
<evidence type="ECO:0000256" key="1">
    <source>
        <dbReference type="SAM" id="MobiDB-lite"/>
    </source>
</evidence>
<gene>
    <name evidence="4" type="ORF">TRITD_5Bv1G003600</name>
</gene>
<dbReference type="InterPro" id="IPR022059">
    <property type="entry name" value="DUF3615"/>
</dbReference>
<keyword evidence="5" id="KW-1185">Reference proteome</keyword>